<keyword evidence="4" id="KW-1185">Reference proteome</keyword>
<proteinExistence type="predicted"/>
<evidence type="ECO:0000313" key="3">
    <source>
        <dbReference type="EMBL" id="KAF2183880.1"/>
    </source>
</evidence>
<protein>
    <recommendedName>
        <fullName evidence="2">Chromo domain-containing protein</fullName>
    </recommendedName>
</protein>
<dbReference type="PROSITE" id="PS50013">
    <property type="entry name" value="CHROMO_2"/>
    <property type="match status" value="1"/>
</dbReference>
<dbReference type="Gene3D" id="2.40.50.40">
    <property type="match status" value="1"/>
</dbReference>
<reference evidence="3" key="1">
    <citation type="journal article" date="2020" name="Stud. Mycol.">
        <title>101 Dothideomycetes genomes: a test case for predicting lifestyles and emergence of pathogens.</title>
        <authorList>
            <person name="Haridas S."/>
            <person name="Albert R."/>
            <person name="Binder M."/>
            <person name="Bloem J."/>
            <person name="Labutti K."/>
            <person name="Salamov A."/>
            <person name="Andreopoulos B."/>
            <person name="Baker S."/>
            <person name="Barry K."/>
            <person name="Bills G."/>
            <person name="Bluhm B."/>
            <person name="Cannon C."/>
            <person name="Castanera R."/>
            <person name="Culley D."/>
            <person name="Daum C."/>
            <person name="Ezra D."/>
            <person name="Gonzalez J."/>
            <person name="Henrissat B."/>
            <person name="Kuo A."/>
            <person name="Liang C."/>
            <person name="Lipzen A."/>
            <person name="Lutzoni F."/>
            <person name="Magnuson J."/>
            <person name="Mondo S."/>
            <person name="Nolan M."/>
            <person name="Ohm R."/>
            <person name="Pangilinan J."/>
            <person name="Park H.-J."/>
            <person name="Ramirez L."/>
            <person name="Alfaro M."/>
            <person name="Sun H."/>
            <person name="Tritt A."/>
            <person name="Yoshinaga Y."/>
            <person name="Zwiers L.-H."/>
            <person name="Turgeon B."/>
            <person name="Goodwin S."/>
            <person name="Spatafora J."/>
            <person name="Crous P."/>
            <person name="Grigoriev I."/>
        </authorList>
    </citation>
    <scope>NUCLEOTIDE SEQUENCE</scope>
    <source>
        <strain evidence="3">CBS 207.26</strain>
    </source>
</reference>
<comment type="subunit">
    <text evidence="1">Component of the NuA4 histone acetyltransferase complex.</text>
</comment>
<dbReference type="CDD" id="cd00024">
    <property type="entry name" value="CD_CSD"/>
    <property type="match status" value="1"/>
</dbReference>
<dbReference type="SUPFAM" id="SSF54160">
    <property type="entry name" value="Chromo domain-like"/>
    <property type="match status" value="1"/>
</dbReference>
<dbReference type="AlphaFoldDB" id="A0A6A6E147"/>
<gene>
    <name evidence="3" type="ORF">K469DRAFT_689630</name>
</gene>
<dbReference type="GO" id="GO:0006338">
    <property type="term" value="P:chromatin remodeling"/>
    <property type="evidence" value="ECO:0007669"/>
    <property type="project" value="UniProtKB-ARBA"/>
</dbReference>
<evidence type="ECO:0000259" key="2">
    <source>
        <dbReference type="PROSITE" id="PS50013"/>
    </source>
</evidence>
<dbReference type="Proteomes" id="UP000800200">
    <property type="component" value="Unassembled WGS sequence"/>
</dbReference>
<dbReference type="InterPro" id="IPR000953">
    <property type="entry name" value="Chromo/chromo_shadow_dom"/>
</dbReference>
<dbReference type="InterPro" id="IPR016197">
    <property type="entry name" value="Chromo-like_dom_sf"/>
</dbReference>
<evidence type="ECO:0000256" key="1">
    <source>
        <dbReference type="ARBA" id="ARBA00011353"/>
    </source>
</evidence>
<organism evidence="3 4">
    <name type="scientific">Zopfia rhizophila CBS 207.26</name>
    <dbReference type="NCBI Taxonomy" id="1314779"/>
    <lineage>
        <taxon>Eukaryota</taxon>
        <taxon>Fungi</taxon>
        <taxon>Dikarya</taxon>
        <taxon>Ascomycota</taxon>
        <taxon>Pezizomycotina</taxon>
        <taxon>Dothideomycetes</taxon>
        <taxon>Dothideomycetes incertae sedis</taxon>
        <taxon>Zopfiaceae</taxon>
        <taxon>Zopfia</taxon>
    </lineage>
</organism>
<name>A0A6A6E147_9PEZI</name>
<feature type="domain" description="Chromo" evidence="2">
    <location>
        <begin position="249"/>
        <end position="279"/>
    </location>
</feature>
<accession>A0A6A6E147</accession>
<evidence type="ECO:0000313" key="4">
    <source>
        <dbReference type="Proteomes" id="UP000800200"/>
    </source>
</evidence>
<dbReference type="OrthoDB" id="3524686at2759"/>
<dbReference type="EMBL" id="ML994640">
    <property type="protein sequence ID" value="KAF2183880.1"/>
    <property type="molecule type" value="Genomic_DNA"/>
</dbReference>
<sequence>MDKHIEELENRERRGGRIVTCPYPGPRCLKSFYSVLHLRFYLEDIYGIPMGKELKAKKVASERILPSKKQYTVKKERSESCLFINNTVITMRTSSWRILKTLSGSTTPSYPLKSSTWSKKEWSGSETLPLSGSSDAKDDLASDLDFVVIDKPDIDFVIVNKLDIRSDSSNGYDTPLPCAFSEDLINQAIPPLNDLDLGAIEVVDLTDSNEVPQRNTYISEASKNCAGVSIAIIKGQPAKGLIDLEDNQWEVEELQGRRKVGRGFQYFVKWVGFPESENT</sequence>